<evidence type="ECO:0000313" key="2">
    <source>
        <dbReference type="EMBL" id="BCJ86760.1"/>
    </source>
</evidence>
<accession>A0A7I8DE17</accession>
<dbReference type="Proteomes" id="UP000593802">
    <property type="component" value="Chromosome"/>
</dbReference>
<dbReference type="RefSeq" id="WP_200760724.1">
    <property type="nucleotide sequence ID" value="NZ_AP023366.1"/>
</dbReference>
<protein>
    <submittedName>
        <fullName evidence="2">Uncharacterized protein</fullName>
    </submittedName>
</protein>
<proteinExistence type="predicted"/>
<gene>
    <name evidence="2" type="ORF">skT53_17450</name>
</gene>
<dbReference type="KEGG" id="eff:skT53_17450"/>
<reference evidence="2 3" key="1">
    <citation type="submission" date="2020-08" db="EMBL/GenBank/DDBJ databases">
        <title>Complete Genome Sequence of Effusibacillus dendaii Strain skT53, Isolated from Farmland soil.</title>
        <authorList>
            <person name="Konishi T."/>
            <person name="Kawasaki H."/>
        </authorList>
    </citation>
    <scope>NUCLEOTIDE SEQUENCE [LARGE SCALE GENOMIC DNA]</scope>
    <source>
        <strain evidence="3">skT53</strain>
    </source>
</reference>
<feature type="region of interest" description="Disordered" evidence="1">
    <location>
        <begin position="91"/>
        <end position="119"/>
    </location>
</feature>
<keyword evidence="3" id="KW-1185">Reference proteome</keyword>
<name>A0A7I8DE17_9BACL</name>
<evidence type="ECO:0000256" key="1">
    <source>
        <dbReference type="SAM" id="MobiDB-lite"/>
    </source>
</evidence>
<sequence length="153" mass="17861">MGDEQQRLVDALVARTGQPRAKVEEWVAGSLRLLEGSLTVYDVSRVAADFVRKHVKNAKPYLFRFARSWLESYLEERQRLTKVADGKRAVKETIPRQARSEDKASRRAFRKPPDTNRNRWQRGQSVLPILFDSYRQMEHPAKPWIAKELKGRD</sequence>
<dbReference type="EMBL" id="AP023366">
    <property type="protein sequence ID" value="BCJ86760.1"/>
    <property type="molecule type" value="Genomic_DNA"/>
</dbReference>
<evidence type="ECO:0000313" key="3">
    <source>
        <dbReference type="Proteomes" id="UP000593802"/>
    </source>
</evidence>
<dbReference type="AlphaFoldDB" id="A0A7I8DE17"/>
<organism evidence="2 3">
    <name type="scientific">Effusibacillus dendaii</name>
    <dbReference type="NCBI Taxonomy" id="2743772"/>
    <lineage>
        <taxon>Bacteria</taxon>
        <taxon>Bacillati</taxon>
        <taxon>Bacillota</taxon>
        <taxon>Bacilli</taxon>
        <taxon>Bacillales</taxon>
        <taxon>Alicyclobacillaceae</taxon>
        <taxon>Effusibacillus</taxon>
    </lineage>
</organism>
<feature type="compositionally biased region" description="Basic and acidic residues" evidence="1">
    <location>
        <begin position="91"/>
        <end position="117"/>
    </location>
</feature>